<keyword evidence="2" id="KW-1185">Reference proteome</keyword>
<dbReference type="Proteomes" id="UP001153737">
    <property type="component" value="Chromosome 1"/>
</dbReference>
<name>A0A9N9WZL6_PHACE</name>
<proteinExistence type="predicted"/>
<dbReference type="OrthoDB" id="414175at2759"/>
<reference evidence="1" key="1">
    <citation type="submission" date="2022-01" db="EMBL/GenBank/DDBJ databases">
        <authorList>
            <person name="King R."/>
        </authorList>
    </citation>
    <scope>NUCLEOTIDE SEQUENCE</scope>
</reference>
<accession>A0A9N9WZL6</accession>
<evidence type="ECO:0000313" key="1">
    <source>
        <dbReference type="EMBL" id="CAG9812423.1"/>
    </source>
</evidence>
<organism evidence="1 2">
    <name type="scientific">Phaedon cochleariae</name>
    <name type="common">Mustard beetle</name>
    <dbReference type="NCBI Taxonomy" id="80249"/>
    <lineage>
        <taxon>Eukaryota</taxon>
        <taxon>Metazoa</taxon>
        <taxon>Ecdysozoa</taxon>
        <taxon>Arthropoda</taxon>
        <taxon>Hexapoda</taxon>
        <taxon>Insecta</taxon>
        <taxon>Pterygota</taxon>
        <taxon>Neoptera</taxon>
        <taxon>Endopterygota</taxon>
        <taxon>Coleoptera</taxon>
        <taxon>Polyphaga</taxon>
        <taxon>Cucujiformia</taxon>
        <taxon>Chrysomeloidea</taxon>
        <taxon>Chrysomelidae</taxon>
        <taxon>Chrysomelinae</taxon>
        <taxon>Chrysomelini</taxon>
        <taxon>Phaedon</taxon>
    </lineage>
</organism>
<dbReference type="EMBL" id="OU896707">
    <property type="protein sequence ID" value="CAG9812423.1"/>
    <property type="molecule type" value="Genomic_DNA"/>
</dbReference>
<protein>
    <submittedName>
        <fullName evidence="1">Uncharacterized protein</fullName>
    </submittedName>
</protein>
<reference evidence="1" key="2">
    <citation type="submission" date="2022-10" db="EMBL/GenBank/DDBJ databases">
        <authorList>
            <consortium name="ENA_rothamsted_submissions"/>
            <consortium name="culmorum"/>
            <person name="King R."/>
        </authorList>
    </citation>
    <scope>NUCLEOTIDE SEQUENCE</scope>
</reference>
<sequence length="145" mass="16404">MGMIRMYKWPGVNKQFFIALLTGMAIGFLLAYTAPTSKILSVITDPHTSSEMEFMFGPVVDPGTHDENEEFHVMEDSTVAKKLHEEGMGCCSDNAVSFHYVSPNQMYVLEYLIYHLRPYGISFHVDMPPELTDVTSVKNEVEETT</sequence>
<dbReference type="AlphaFoldDB" id="A0A9N9WZL6"/>
<gene>
    <name evidence="1" type="ORF">PHAECO_LOCUS1036</name>
</gene>
<evidence type="ECO:0000313" key="2">
    <source>
        <dbReference type="Proteomes" id="UP001153737"/>
    </source>
</evidence>